<dbReference type="RefSeq" id="WP_155306694.1">
    <property type="nucleotide sequence ID" value="NZ_AP021875.1"/>
</dbReference>
<sequence>MPNKLLEIKIHEGKTNTNIILIAPHGHSDDDENTGILTREIRKKLDCHAIVNQVYRKPKELDDGTIEKPSKDDKILDLNNKEQAKLHHNYLEKIKNFINEPGKTQVIWIHGIKDENLAKEKEEYAYGDAKCLVGYGQGNGNGHSMDAEKANQLVRLFTENGISTVETNENSGNYRGASANNMNQYFKNPEVGLAGVKSVQLEFAFTGVRDADSIDFSSQAIAYAIAQFLDATLVPEQESVIDNGLVETACSHVKGLIDDNNAMLKVGQYLIGTFYAGNYDWAREGRRFKNRSLIELFERLNNEGYAPAKTWLYNSVKLAVDEKDFDNFRTYGKLGHSHKVYLTYVENAEDKKKLIEATVEKSYTVKQLREEISKLKTKSESNGKGQSLPNIDEVRKLTPEKRAPKIKKVEDRKEKLDGMIERLSNELSIRKRERKECDEWLKALSEPEKSQMTIEEMENRMIKMAKLIEERKKQSAVESGADDTDEGNEETENNMAEAMA</sequence>
<feature type="compositionally biased region" description="Acidic residues" evidence="1">
    <location>
        <begin position="480"/>
        <end position="492"/>
    </location>
</feature>
<evidence type="ECO:0000313" key="2">
    <source>
        <dbReference type="EMBL" id="BBO78018.1"/>
    </source>
</evidence>
<organism evidence="2 3">
    <name type="scientific">Desulfosarcina widdelii</name>
    <dbReference type="NCBI Taxonomy" id="947919"/>
    <lineage>
        <taxon>Bacteria</taxon>
        <taxon>Pseudomonadati</taxon>
        <taxon>Thermodesulfobacteriota</taxon>
        <taxon>Desulfobacteria</taxon>
        <taxon>Desulfobacterales</taxon>
        <taxon>Desulfosarcinaceae</taxon>
        <taxon>Desulfosarcina</taxon>
    </lineage>
</organism>
<accession>A0A5K7ZAD1</accession>
<reference evidence="2 3" key="1">
    <citation type="submission" date="2019-11" db="EMBL/GenBank/DDBJ databases">
        <title>Comparative genomics of hydrocarbon-degrading Desulfosarcina strains.</title>
        <authorList>
            <person name="Watanabe M."/>
            <person name="Kojima H."/>
            <person name="Fukui M."/>
        </authorList>
    </citation>
    <scope>NUCLEOTIDE SEQUENCE [LARGE SCALE GENOMIC DNA]</scope>
    <source>
        <strain evidence="2 3">PP31</strain>
    </source>
</reference>
<gene>
    <name evidence="2" type="ORF">DSCW_54350</name>
</gene>
<name>A0A5K7ZAD1_9BACT</name>
<evidence type="ECO:0000313" key="3">
    <source>
        <dbReference type="Proteomes" id="UP000427769"/>
    </source>
</evidence>
<keyword evidence="3" id="KW-1185">Reference proteome</keyword>
<proteinExistence type="predicted"/>
<protein>
    <submittedName>
        <fullName evidence="2">Uncharacterized protein</fullName>
    </submittedName>
</protein>
<dbReference type="OrthoDB" id="5419568at2"/>
<dbReference type="AlphaFoldDB" id="A0A5K7ZAD1"/>
<dbReference type="KEGG" id="dwd:DSCW_54350"/>
<dbReference type="Proteomes" id="UP000427769">
    <property type="component" value="Chromosome"/>
</dbReference>
<feature type="region of interest" description="Disordered" evidence="1">
    <location>
        <begin position="470"/>
        <end position="500"/>
    </location>
</feature>
<evidence type="ECO:0000256" key="1">
    <source>
        <dbReference type="SAM" id="MobiDB-lite"/>
    </source>
</evidence>
<dbReference type="EMBL" id="AP021875">
    <property type="protein sequence ID" value="BBO78018.1"/>
    <property type="molecule type" value="Genomic_DNA"/>
</dbReference>